<dbReference type="Proteomes" id="UP000018511">
    <property type="component" value="Unassembled WGS sequence"/>
</dbReference>
<dbReference type="AlphaFoldDB" id="V7D9K6"/>
<dbReference type="EMBL" id="AXUP01000260">
    <property type="protein sequence ID" value="ESW38363.1"/>
    <property type="molecule type" value="Genomic_DNA"/>
</dbReference>
<gene>
    <name evidence="1" type="ORF">O164_18140</name>
</gene>
<organism evidence="1 2">
    <name type="scientific">Pseudomonas taiwanensis SJ9</name>
    <dbReference type="NCBI Taxonomy" id="1388762"/>
    <lineage>
        <taxon>Bacteria</taxon>
        <taxon>Pseudomonadati</taxon>
        <taxon>Pseudomonadota</taxon>
        <taxon>Gammaproteobacteria</taxon>
        <taxon>Pseudomonadales</taxon>
        <taxon>Pseudomonadaceae</taxon>
        <taxon>Pseudomonas</taxon>
    </lineage>
</organism>
<accession>V7D9K6</accession>
<protein>
    <submittedName>
        <fullName evidence="1">Uncharacterized protein</fullName>
    </submittedName>
</protein>
<sequence length="72" mass="7943">MIVIQVGSMADGPMLKSALFCKEDDLDIGHAGFAALSYWVERLPEFNIKGICTLILDMVEKMLHASMDGLKN</sequence>
<comment type="caution">
    <text evidence="1">The sequence shown here is derived from an EMBL/GenBank/DDBJ whole genome shotgun (WGS) entry which is preliminary data.</text>
</comment>
<evidence type="ECO:0000313" key="1">
    <source>
        <dbReference type="EMBL" id="ESW38363.1"/>
    </source>
</evidence>
<name>V7D9K6_9PSED</name>
<proteinExistence type="predicted"/>
<evidence type="ECO:0000313" key="2">
    <source>
        <dbReference type="Proteomes" id="UP000018511"/>
    </source>
</evidence>
<reference evidence="1 2" key="1">
    <citation type="submission" date="2013-10" db="EMBL/GenBank/DDBJ databases">
        <title>Whole Genome Shotgun Sequence of Pseudomonas taiwanensis SJ9.</title>
        <authorList>
            <person name="Hong S.-J."/>
            <person name="Shin J.-H."/>
        </authorList>
    </citation>
    <scope>NUCLEOTIDE SEQUENCE [LARGE SCALE GENOMIC DNA]</scope>
    <source>
        <strain evidence="1 2">SJ9</strain>
    </source>
</reference>